<keyword evidence="2" id="KW-1185">Reference proteome</keyword>
<protein>
    <submittedName>
        <fullName evidence="1">Uncharacterized protein</fullName>
    </submittedName>
</protein>
<reference evidence="1" key="1">
    <citation type="submission" date="2023-08" db="EMBL/GenBank/DDBJ databases">
        <authorList>
            <person name="Alioto T."/>
            <person name="Alioto T."/>
            <person name="Gomez Garrido J."/>
        </authorList>
    </citation>
    <scope>NUCLEOTIDE SEQUENCE</scope>
</reference>
<evidence type="ECO:0000313" key="1">
    <source>
        <dbReference type="EMBL" id="CAI9726392.1"/>
    </source>
</evidence>
<dbReference type="Proteomes" id="UP001162480">
    <property type="component" value="Chromosome 7"/>
</dbReference>
<name>A0AA36B4A2_OCTVU</name>
<dbReference type="EMBL" id="OX597820">
    <property type="protein sequence ID" value="CAI9726392.1"/>
    <property type="molecule type" value="Genomic_DNA"/>
</dbReference>
<accession>A0AA36B4A2</accession>
<organism evidence="1 2">
    <name type="scientific">Octopus vulgaris</name>
    <name type="common">Common octopus</name>
    <dbReference type="NCBI Taxonomy" id="6645"/>
    <lineage>
        <taxon>Eukaryota</taxon>
        <taxon>Metazoa</taxon>
        <taxon>Spiralia</taxon>
        <taxon>Lophotrochozoa</taxon>
        <taxon>Mollusca</taxon>
        <taxon>Cephalopoda</taxon>
        <taxon>Coleoidea</taxon>
        <taxon>Octopodiformes</taxon>
        <taxon>Octopoda</taxon>
        <taxon>Incirrata</taxon>
        <taxon>Octopodidae</taxon>
        <taxon>Octopus</taxon>
    </lineage>
</organism>
<gene>
    <name evidence="1" type="ORF">OCTVUL_1B026664</name>
</gene>
<sequence>MLVGGGVVSKPAPYLQTEEAYGNYTGSEVPSNIQQSVKEQEAQFQRLSEKLDIERQPVANKLKKESFRRTWNNEFRIFTGNGLWL</sequence>
<dbReference type="AlphaFoldDB" id="A0AA36B4A2"/>
<evidence type="ECO:0000313" key="2">
    <source>
        <dbReference type="Proteomes" id="UP001162480"/>
    </source>
</evidence>
<proteinExistence type="predicted"/>